<dbReference type="Proteomes" id="UP001529510">
    <property type="component" value="Unassembled WGS sequence"/>
</dbReference>
<proteinExistence type="predicted"/>
<dbReference type="EMBL" id="JAMKFB020000005">
    <property type="protein sequence ID" value="KAL0192654.1"/>
    <property type="molecule type" value="Genomic_DNA"/>
</dbReference>
<gene>
    <name evidence="1" type="ORF">M9458_010950</name>
</gene>
<feature type="non-terminal residue" evidence="1">
    <location>
        <position position="1"/>
    </location>
</feature>
<name>A0ABD0R2M6_CIRMR</name>
<protein>
    <submittedName>
        <fullName evidence="1">Uncharacterized protein</fullName>
    </submittedName>
</protein>
<comment type="caution">
    <text evidence="1">The sequence shown here is derived from an EMBL/GenBank/DDBJ whole genome shotgun (WGS) entry which is preliminary data.</text>
</comment>
<feature type="non-terminal residue" evidence="1">
    <location>
        <position position="183"/>
    </location>
</feature>
<dbReference type="AlphaFoldDB" id="A0ABD0R2M6"/>
<sequence length="183" mass="19496">ITMEPELCNPSDQVCEPVTTAATREYAEASVVAERSCAHCNMAEGELVKNLGLFEAPPPWLLAPSSLPLLHQAPLSFRFHLGLALTILHHFSGFSLVLCHSTCNIATCSVSALRILLITLAHRLSVSTSGSSATCSAAIALPPTWHLPPLAPPWAIIMAVDWVPPGSSCPKCLLLSPWLLSPS</sequence>
<organism evidence="1 2">
    <name type="scientific">Cirrhinus mrigala</name>
    <name type="common">Mrigala</name>
    <dbReference type="NCBI Taxonomy" id="683832"/>
    <lineage>
        <taxon>Eukaryota</taxon>
        <taxon>Metazoa</taxon>
        <taxon>Chordata</taxon>
        <taxon>Craniata</taxon>
        <taxon>Vertebrata</taxon>
        <taxon>Euteleostomi</taxon>
        <taxon>Actinopterygii</taxon>
        <taxon>Neopterygii</taxon>
        <taxon>Teleostei</taxon>
        <taxon>Ostariophysi</taxon>
        <taxon>Cypriniformes</taxon>
        <taxon>Cyprinidae</taxon>
        <taxon>Labeoninae</taxon>
        <taxon>Labeonini</taxon>
        <taxon>Cirrhinus</taxon>
    </lineage>
</organism>
<evidence type="ECO:0000313" key="1">
    <source>
        <dbReference type="EMBL" id="KAL0192654.1"/>
    </source>
</evidence>
<evidence type="ECO:0000313" key="2">
    <source>
        <dbReference type="Proteomes" id="UP001529510"/>
    </source>
</evidence>
<accession>A0ABD0R2M6</accession>
<keyword evidence="2" id="KW-1185">Reference proteome</keyword>
<reference evidence="1 2" key="1">
    <citation type="submission" date="2024-05" db="EMBL/GenBank/DDBJ databases">
        <title>Genome sequencing and assembly of Indian major carp, Cirrhinus mrigala (Hamilton, 1822).</title>
        <authorList>
            <person name="Mohindra V."/>
            <person name="Chowdhury L.M."/>
            <person name="Lal K."/>
            <person name="Jena J.K."/>
        </authorList>
    </citation>
    <scope>NUCLEOTIDE SEQUENCE [LARGE SCALE GENOMIC DNA]</scope>
    <source>
        <strain evidence="1">CM1030</strain>
        <tissue evidence="1">Blood</tissue>
    </source>
</reference>